<dbReference type="GO" id="GO:0015179">
    <property type="term" value="F:L-amino acid transmembrane transporter activity"/>
    <property type="evidence" value="ECO:0007669"/>
    <property type="project" value="TreeGrafter"/>
</dbReference>
<comment type="caution">
    <text evidence="8">The sequence shown here is derived from an EMBL/GenBank/DDBJ whole genome shotgun (WGS) entry which is preliminary data.</text>
</comment>
<evidence type="ECO:0000313" key="8">
    <source>
        <dbReference type="EMBL" id="ETN99421.1"/>
    </source>
</evidence>
<feature type="compositionally biased region" description="Basic and acidic residues" evidence="5">
    <location>
        <begin position="101"/>
        <end position="123"/>
    </location>
</feature>
<feature type="transmembrane region" description="Helical" evidence="6">
    <location>
        <begin position="207"/>
        <end position="232"/>
    </location>
</feature>
<feature type="transmembrane region" description="Helical" evidence="6">
    <location>
        <begin position="142"/>
        <end position="159"/>
    </location>
</feature>
<feature type="transmembrane region" description="Helical" evidence="6">
    <location>
        <begin position="51"/>
        <end position="72"/>
    </location>
</feature>
<evidence type="ECO:0000256" key="4">
    <source>
        <dbReference type="ARBA" id="ARBA00023136"/>
    </source>
</evidence>
<reference evidence="8 9" key="1">
    <citation type="journal article" date="2013" name="Curr. Biol.">
        <title>The Genome of the Foraminiferan Reticulomyxa filosa.</title>
        <authorList>
            <person name="Glockner G."/>
            <person name="Hulsmann N."/>
            <person name="Schleicher M."/>
            <person name="Noegel A.A."/>
            <person name="Eichinger L."/>
            <person name="Gallinger C."/>
            <person name="Pawlowski J."/>
            <person name="Sierra R."/>
            <person name="Euteneuer U."/>
            <person name="Pillet L."/>
            <person name="Moustafa A."/>
            <person name="Platzer M."/>
            <person name="Groth M."/>
            <person name="Szafranski K."/>
            <person name="Schliwa M."/>
        </authorList>
    </citation>
    <scope>NUCLEOTIDE SEQUENCE [LARGE SCALE GENOMIC DNA]</scope>
</reference>
<comment type="subcellular location">
    <subcellularLocation>
        <location evidence="1">Membrane</location>
        <topology evidence="1">Multi-pass membrane protein</topology>
    </subcellularLocation>
</comment>
<organism evidence="8 9">
    <name type="scientific">Reticulomyxa filosa</name>
    <dbReference type="NCBI Taxonomy" id="46433"/>
    <lineage>
        <taxon>Eukaryota</taxon>
        <taxon>Sar</taxon>
        <taxon>Rhizaria</taxon>
        <taxon>Retaria</taxon>
        <taxon>Foraminifera</taxon>
        <taxon>Monothalamids</taxon>
        <taxon>Reticulomyxidae</taxon>
        <taxon>Reticulomyxa</taxon>
    </lineage>
</organism>
<feature type="region of interest" description="Disordered" evidence="5">
    <location>
        <begin position="97"/>
        <end position="123"/>
    </location>
</feature>
<evidence type="ECO:0000256" key="6">
    <source>
        <dbReference type="SAM" id="Phobius"/>
    </source>
</evidence>
<dbReference type="Pfam" id="PF01490">
    <property type="entry name" value="Aa_trans"/>
    <property type="match status" value="1"/>
</dbReference>
<feature type="transmembrane region" description="Helical" evidence="6">
    <location>
        <begin position="165"/>
        <end position="187"/>
    </location>
</feature>
<evidence type="ECO:0000256" key="3">
    <source>
        <dbReference type="ARBA" id="ARBA00022989"/>
    </source>
</evidence>
<feature type="non-terminal residue" evidence="8">
    <location>
        <position position="247"/>
    </location>
</feature>
<gene>
    <name evidence="8" type="ORF">RFI_38053</name>
</gene>
<dbReference type="EMBL" id="ASPP01044001">
    <property type="protein sequence ID" value="ETN99421.1"/>
    <property type="molecule type" value="Genomic_DNA"/>
</dbReference>
<keyword evidence="2 6" id="KW-0812">Transmembrane</keyword>
<protein>
    <recommendedName>
        <fullName evidence="7">Amino acid transporter transmembrane domain-containing protein</fullName>
    </recommendedName>
</protein>
<evidence type="ECO:0000256" key="5">
    <source>
        <dbReference type="SAM" id="MobiDB-lite"/>
    </source>
</evidence>
<accession>X6LE94</accession>
<dbReference type="AlphaFoldDB" id="X6LE94"/>
<evidence type="ECO:0000259" key="7">
    <source>
        <dbReference type="Pfam" id="PF01490"/>
    </source>
</evidence>
<dbReference type="InterPro" id="IPR013057">
    <property type="entry name" value="AA_transpt_TM"/>
</dbReference>
<sequence length="247" mass="28310">VSAWTVILVYFIYCTISVSVYMVWGQSLSNDFIKDLDPDDDNFQFFLGHSYARAIQFAICISCFVAIPLFAFEARTNLHAIVHALYYPFAHRKLPNESQEENERSDKNKNKEDNHSDSDRDEQWLEHEQTVEDAGQIWTVRLIEGLSLCLTAAIVALFVDNLSLILAIVGATCCVFFMFFLPGFVYIESLRVIGRENWDTFDHRMNYVALFMIGFGVFIGVSGIVTITGFYFQKLIIGLYLEKNSKN</sequence>
<evidence type="ECO:0000256" key="2">
    <source>
        <dbReference type="ARBA" id="ARBA00022692"/>
    </source>
</evidence>
<feature type="non-terminal residue" evidence="8">
    <location>
        <position position="1"/>
    </location>
</feature>
<keyword evidence="3 6" id="KW-1133">Transmembrane helix</keyword>
<dbReference type="PANTHER" id="PTHR22950">
    <property type="entry name" value="AMINO ACID TRANSPORTER"/>
    <property type="match status" value="1"/>
</dbReference>
<evidence type="ECO:0000313" key="9">
    <source>
        <dbReference type="Proteomes" id="UP000023152"/>
    </source>
</evidence>
<feature type="transmembrane region" description="Helical" evidence="6">
    <location>
        <begin position="7"/>
        <end position="24"/>
    </location>
</feature>
<evidence type="ECO:0000256" key="1">
    <source>
        <dbReference type="ARBA" id="ARBA00004141"/>
    </source>
</evidence>
<dbReference type="GO" id="GO:0016020">
    <property type="term" value="C:membrane"/>
    <property type="evidence" value="ECO:0007669"/>
    <property type="project" value="UniProtKB-SubCell"/>
</dbReference>
<proteinExistence type="predicted"/>
<name>X6LE94_RETFI</name>
<dbReference type="Proteomes" id="UP000023152">
    <property type="component" value="Unassembled WGS sequence"/>
</dbReference>
<keyword evidence="4 6" id="KW-0472">Membrane</keyword>
<dbReference type="OrthoDB" id="1684102at2759"/>
<keyword evidence="9" id="KW-1185">Reference proteome</keyword>
<feature type="domain" description="Amino acid transporter transmembrane" evidence="7">
    <location>
        <begin position="2"/>
        <end position="224"/>
    </location>
</feature>